<evidence type="ECO:0000313" key="7">
    <source>
        <dbReference type="Proteomes" id="UP001138500"/>
    </source>
</evidence>
<keyword evidence="3" id="KW-0677">Repeat</keyword>
<evidence type="ECO:0000313" key="6">
    <source>
        <dbReference type="EMBL" id="KAH9831493.1"/>
    </source>
</evidence>
<keyword evidence="2" id="KW-0853">WD repeat</keyword>
<dbReference type="PANTHER" id="PTHR16453">
    <property type="entry name" value="WD40 DOMAIN-CONTAINING PROTEIN MIO FAMILY MEMBER"/>
    <property type="match status" value="1"/>
</dbReference>
<dbReference type="AlphaFoldDB" id="A0A9W7W3T9"/>
<comment type="similarity">
    <text evidence="1">Belongs to the WD repeat mio family.</text>
</comment>
<dbReference type="InterPro" id="IPR031488">
    <property type="entry name" value="Zn_ribbon_mio"/>
</dbReference>
<keyword evidence="7" id="KW-1185">Reference proteome</keyword>
<dbReference type="GO" id="GO:1904263">
    <property type="term" value="P:positive regulation of TORC1 signaling"/>
    <property type="evidence" value="ECO:0007669"/>
    <property type="project" value="TreeGrafter"/>
</dbReference>
<evidence type="ECO:0000259" key="5">
    <source>
        <dbReference type="Pfam" id="PF21719"/>
    </source>
</evidence>
<reference evidence="6 7" key="2">
    <citation type="journal article" date="2021" name="Curr. Genet.">
        <title>Genetic response to nitrogen starvation in the aggressive Eucalyptus foliar pathogen Teratosphaeria destructans.</title>
        <authorList>
            <person name="Havenga M."/>
            <person name="Wingfield B.D."/>
            <person name="Wingfield M.J."/>
            <person name="Dreyer L.L."/>
            <person name="Roets F."/>
            <person name="Aylward J."/>
        </authorList>
    </citation>
    <scope>NUCLEOTIDE SEQUENCE [LARGE SCALE GENOMIC DNA]</scope>
    <source>
        <strain evidence="6">CMW44962</strain>
    </source>
</reference>
<dbReference type="InterPro" id="IPR015943">
    <property type="entry name" value="WD40/YVTN_repeat-like_dom_sf"/>
</dbReference>
<reference evidence="6 7" key="1">
    <citation type="journal article" date="2018" name="IMA Fungus">
        <title>IMA Genome-F 10: Nine draft genome sequences of Claviceps purpurea s.lat., including C. arundinis, C. humidiphila, and C. cf. spartinae, pseudomolecules for the pitch canker pathogen Fusarium circinatum, draft genome of Davidsoniella eucalypti, Grosmannia galeiformis, Quambalaria eucalypti, and Teratosphaeria destructans.</title>
        <authorList>
            <person name="Wingfield B.D."/>
            <person name="Liu M."/>
            <person name="Nguyen H.D."/>
            <person name="Lane F.A."/>
            <person name="Morgan S.W."/>
            <person name="De Vos L."/>
            <person name="Wilken P.M."/>
            <person name="Duong T.A."/>
            <person name="Aylward J."/>
            <person name="Coetzee M.P."/>
            <person name="Dadej K."/>
            <person name="De Beer Z.W."/>
            <person name="Findlay W."/>
            <person name="Havenga M."/>
            <person name="Kolarik M."/>
            <person name="Menzies J.G."/>
            <person name="Naidoo K."/>
            <person name="Pochopski O."/>
            <person name="Shoukouhi P."/>
            <person name="Santana Q.C."/>
            <person name="Seifert K.A."/>
            <person name="Soal N."/>
            <person name="Steenkamp E.T."/>
            <person name="Tatham C.T."/>
            <person name="van der Nest M.A."/>
            <person name="Wingfield M.J."/>
        </authorList>
    </citation>
    <scope>NUCLEOTIDE SEQUENCE [LARGE SCALE GENOMIC DNA]</scope>
    <source>
        <strain evidence="6">CMW44962</strain>
    </source>
</reference>
<organism evidence="6 7">
    <name type="scientific">Teratosphaeria destructans</name>
    <dbReference type="NCBI Taxonomy" id="418781"/>
    <lineage>
        <taxon>Eukaryota</taxon>
        <taxon>Fungi</taxon>
        <taxon>Dikarya</taxon>
        <taxon>Ascomycota</taxon>
        <taxon>Pezizomycotina</taxon>
        <taxon>Dothideomycetes</taxon>
        <taxon>Dothideomycetidae</taxon>
        <taxon>Mycosphaerellales</taxon>
        <taxon>Teratosphaeriaceae</taxon>
        <taxon>Teratosphaeria</taxon>
    </lineage>
</organism>
<dbReference type="Gene3D" id="2.130.10.10">
    <property type="entry name" value="YVTN repeat-like/Quinoprotein amine dehydrogenase"/>
    <property type="match status" value="1"/>
</dbReference>
<dbReference type="SUPFAM" id="SSF50978">
    <property type="entry name" value="WD40 repeat-like"/>
    <property type="match status" value="1"/>
</dbReference>
<dbReference type="GO" id="GO:0005737">
    <property type="term" value="C:cytoplasm"/>
    <property type="evidence" value="ECO:0007669"/>
    <property type="project" value="TreeGrafter"/>
</dbReference>
<dbReference type="CDD" id="cd16691">
    <property type="entry name" value="mRING-H2-C3H3C2_Mio"/>
    <property type="match status" value="1"/>
</dbReference>
<evidence type="ECO:0000256" key="3">
    <source>
        <dbReference type="ARBA" id="ARBA00022737"/>
    </source>
</evidence>
<dbReference type="InterPro" id="IPR049092">
    <property type="entry name" value="MIOS_a-sol"/>
</dbReference>
<protein>
    <submittedName>
        <fullName evidence="6">SEH-associated protein 4-like</fullName>
    </submittedName>
</protein>
<dbReference type="Pfam" id="PF17034">
    <property type="entry name" value="zinc_ribbon_16"/>
    <property type="match status" value="1"/>
</dbReference>
<dbReference type="InterPro" id="IPR037593">
    <property type="entry name" value="MIOS/Sea4"/>
</dbReference>
<evidence type="ECO:0000256" key="2">
    <source>
        <dbReference type="ARBA" id="ARBA00022574"/>
    </source>
</evidence>
<name>A0A9W7W3T9_9PEZI</name>
<dbReference type="PANTHER" id="PTHR16453:SF9">
    <property type="entry name" value="GATOR COMPLEX PROTEIN MIOS"/>
    <property type="match status" value="1"/>
</dbReference>
<sequence>MEAAVRWSPHSTGDSRRFLVLDVADSSLTLNEVDNLERHSLLAYHQVTRRTKLPNYTAFAWSPVHEPIVALGLTSGNASLVSLNSDRKSSEAIATFKIKQQRKCNSIALNAENWLAVALDRARSDVCLNVFDTNADSASSQEPVRRLCAAEVVSSVRFFSNQPQELVVSTQRAFVRLYDLRDGYPAGSGNVQAATRNVSNIAIDPLDENYFASAGGASDPSVAVWDKRWITQPTTTSSNSNAVFNFSPAIEASGNASIWTLRYSGLQRGRLAVYSSAGELRVIDMLEGPTADVQTSQYLPHNPFGGTAWRTNRYVSQGRTVLSARRSGEDNDSITGEFVAFDWTNDQTAHAGQAALMLTAEREVKLLRVPTSSPHVEITARQDLSVGFERLSIVEHRPHIARGKRNAPYEHPDSQDAAEDFGPRAYDPEASFVIEAEGAPRQCALDSPRIGKMLASSTVQRERCKRGYLWDCHKNMEIVAGDWQLERLWEIVHRFRELAAKDGMMNTALDLSYVGVYGFWYESIGNESRRRLSPFPMRFGDAVSGLIAQRSIPAFDGERTNFPEHRQLCLAVCGWQFTVETLEAECQELIDRGLHYQAVVQAVLHGYKQIALSLLRTLIRGKTIPNIGLGALLAADQINEQQREMCMWMVADTDDPALKALLTFLTTGNWRDVMKTNYLHLGYRLALGLKYLNDTELSGFIETETARAIRNGDLEGILLTGLTEQAMSLFQTYITRTNDLQTAVLATAYTNPLYVDDLRWEMWKETYCMQMQSWRALPERAKFNVIHNRLARAKDGRSLVEPPPTQIKLRCSHCQGSLGTDTSHDSNKSLSKTTGTAAYAGTVCQTCGRHMPRCSICLHWLGTPTPARKSDEESERPGDTMAAFLSFCASCSHAFHAHHARTWFEKHDVCPVPGCRCACVVR</sequence>
<dbReference type="Proteomes" id="UP001138500">
    <property type="component" value="Unassembled WGS sequence"/>
</dbReference>
<proteinExistence type="inferred from homology"/>
<dbReference type="OrthoDB" id="341486at2759"/>
<dbReference type="InterPro" id="IPR036322">
    <property type="entry name" value="WD40_repeat_dom_sf"/>
</dbReference>
<evidence type="ECO:0000256" key="1">
    <source>
        <dbReference type="ARBA" id="ARBA00009713"/>
    </source>
</evidence>
<dbReference type="Pfam" id="PF21719">
    <property type="entry name" value="MIOS_a-sol"/>
    <property type="match status" value="1"/>
</dbReference>
<feature type="domain" description="GATOR2 complex protein MIO zinc-ribbon like" evidence="4">
    <location>
        <begin position="811"/>
        <end position="920"/>
    </location>
</feature>
<dbReference type="EMBL" id="RIBY02001191">
    <property type="protein sequence ID" value="KAH9831493.1"/>
    <property type="molecule type" value="Genomic_DNA"/>
</dbReference>
<gene>
    <name evidence="6" type="ORF">Tdes44962_MAKER08923</name>
</gene>
<feature type="domain" description="MIOS-like alpha-solenoid" evidence="5">
    <location>
        <begin position="461"/>
        <end position="691"/>
    </location>
</feature>
<comment type="caution">
    <text evidence="6">The sequence shown here is derived from an EMBL/GenBank/DDBJ whole genome shotgun (WGS) entry which is preliminary data.</text>
</comment>
<accession>A0A9W7W3T9</accession>
<evidence type="ECO:0000259" key="4">
    <source>
        <dbReference type="Pfam" id="PF17034"/>
    </source>
</evidence>